<keyword evidence="3" id="KW-1185">Reference proteome</keyword>
<protein>
    <recommendedName>
        <fullName evidence="4">Hypervirulence associated protein TUDOR domain-containing protein</fullName>
    </recommendedName>
</protein>
<dbReference type="PANTHER" id="PTHR30386">
    <property type="entry name" value="MEMBRANE FUSION SUBUNIT OF EMRAB-TOLC MULTIDRUG EFFLUX PUMP"/>
    <property type="match status" value="1"/>
</dbReference>
<dbReference type="PANTHER" id="PTHR30386:SF19">
    <property type="entry name" value="MULTIDRUG EXPORT PROTEIN EMRA-RELATED"/>
    <property type="match status" value="1"/>
</dbReference>
<evidence type="ECO:0000256" key="1">
    <source>
        <dbReference type="ARBA" id="ARBA00004196"/>
    </source>
</evidence>
<dbReference type="Gene3D" id="2.40.30.170">
    <property type="match status" value="1"/>
</dbReference>
<organism evidence="2 3">
    <name type="scientific">Coniosporium apollinis</name>
    <dbReference type="NCBI Taxonomy" id="61459"/>
    <lineage>
        <taxon>Eukaryota</taxon>
        <taxon>Fungi</taxon>
        <taxon>Dikarya</taxon>
        <taxon>Ascomycota</taxon>
        <taxon>Pezizomycotina</taxon>
        <taxon>Dothideomycetes</taxon>
        <taxon>Dothideomycetes incertae sedis</taxon>
        <taxon>Coniosporium</taxon>
    </lineage>
</organism>
<name>A0ABQ9NK99_9PEZI</name>
<dbReference type="EMBL" id="JAPDRL010001203">
    <property type="protein sequence ID" value="KAJ9633573.1"/>
    <property type="molecule type" value="Genomic_DNA"/>
</dbReference>
<accession>A0ABQ9NK99</accession>
<reference evidence="2" key="1">
    <citation type="submission" date="2022-10" db="EMBL/GenBank/DDBJ databases">
        <title>Culturing micro-colonial fungi from biological soil crusts in the Mojave desert and describing Neophaeococcomyces mojavensis, and introducing the new genera and species Taxawa tesnikishii.</title>
        <authorList>
            <person name="Kurbessoian T."/>
            <person name="Stajich J.E."/>
        </authorList>
    </citation>
    <scope>NUCLEOTIDE SEQUENCE</scope>
    <source>
        <strain evidence="2">TK_1</strain>
    </source>
</reference>
<comment type="caution">
    <text evidence="2">The sequence shown here is derived from an EMBL/GenBank/DDBJ whole genome shotgun (WGS) entry which is preliminary data.</text>
</comment>
<gene>
    <name evidence="2" type="ORF">H2201_009368</name>
</gene>
<dbReference type="Proteomes" id="UP001172684">
    <property type="component" value="Unassembled WGS sequence"/>
</dbReference>
<evidence type="ECO:0008006" key="4">
    <source>
        <dbReference type="Google" id="ProtNLM"/>
    </source>
</evidence>
<evidence type="ECO:0000313" key="3">
    <source>
        <dbReference type="Proteomes" id="UP001172684"/>
    </source>
</evidence>
<comment type="subcellular location">
    <subcellularLocation>
        <location evidence="1">Cell envelope</location>
    </subcellularLocation>
</comment>
<dbReference type="InterPro" id="IPR050739">
    <property type="entry name" value="MFP"/>
</dbReference>
<sequence>MTVVPLDQVWVEANFKEGQLRKMRIGQPVRMVADLYGSAVTYHGKISGLDAGTGSAFALLPAQNATGNWIKVVQRVP</sequence>
<evidence type="ECO:0000313" key="2">
    <source>
        <dbReference type="EMBL" id="KAJ9633573.1"/>
    </source>
</evidence>
<proteinExistence type="predicted"/>
<feature type="non-terminal residue" evidence="2">
    <location>
        <position position="77"/>
    </location>
</feature>